<dbReference type="HOGENOM" id="CLU_138436_3_0_9"/>
<organism evidence="1 2">
    <name type="scientific">Amphibacillus xylanus (strain ATCC 51415 / DSM 6626 / JCM 7361 / LMG 17667 / NBRC 15112 / Ep01)</name>
    <dbReference type="NCBI Taxonomy" id="698758"/>
    <lineage>
        <taxon>Bacteria</taxon>
        <taxon>Bacillati</taxon>
        <taxon>Bacillota</taxon>
        <taxon>Bacilli</taxon>
        <taxon>Bacillales</taxon>
        <taxon>Bacillaceae</taxon>
        <taxon>Amphibacillus</taxon>
    </lineage>
</organism>
<dbReference type="OrthoDB" id="1667378at2"/>
<accession>K0IYK0</accession>
<protein>
    <recommendedName>
        <fullName evidence="3">rRNA biogenesis protein rrp5</fullName>
    </recommendedName>
</protein>
<dbReference type="EMBL" id="AP012050">
    <property type="protein sequence ID" value="BAM47529.1"/>
    <property type="molecule type" value="Genomic_DNA"/>
</dbReference>
<dbReference type="KEGG" id="axl:AXY_13970"/>
<dbReference type="PATRIC" id="fig|698758.3.peg.1393"/>
<evidence type="ECO:0000313" key="2">
    <source>
        <dbReference type="Proteomes" id="UP000006294"/>
    </source>
</evidence>
<dbReference type="RefSeq" id="WP_015010132.1">
    <property type="nucleotide sequence ID" value="NC_018704.1"/>
</dbReference>
<reference evidence="1 2" key="1">
    <citation type="submission" date="2011-01" db="EMBL/GenBank/DDBJ databases">
        <title>Whole genome sequence of Amphibacillus xylinus NBRC 15112.</title>
        <authorList>
            <person name="Nakazawa H."/>
            <person name="Katano Y."/>
            <person name="Nakamura S."/>
            <person name="Sasagawa M."/>
            <person name="Fukada J."/>
            <person name="Arai T."/>
            <person name="Sasakura N."/>
            <person name="Mochizuki D."/>
            <person name="Hosoyama A."/>
            <person name="Harada K."/>
            <person name="Horikawa H."/>
            <person name="Kato Y."/>
            <person name="Harada T."/>
            <person name="Sasaki K."/>
            <person name="Sekiguchi M."/>
            <person name="Hodoyama M."/>
            <person name="Nishiko R."/>
            <person name="Narita H."/>
            <person name="Hanamaki A."/>
            <person name="Hata C."/>
            <person name="Konno Y."/>
            <person name="Niimura Y."/>
            <person name="Yamazaki S."/>
            <person name="Fujita N."/>
        </authorList>
    </citation>
    <scope>NUCLEOTIDE SEQUENCE [LARGE SCALE GENOMIC DNA]</scope>
    <source>
        <strain evidence="2">ATCC 51415 / DSM 6626 / JCM 7361 / LMG 17667 / NBRC 15112 / Ep01</strain>
    </source>
</reference>
<evidence type="ECO:0008006" key="3">
    <source>
        <dbReference type="Google" id="ProtNLM"/>
    </source>
</evidence>
<dbReference type="AlphaFoldDB" id="K0IYK0"/>
<proteinExistence type="predicted"/>
<dbReference type="eggNOG" id="ENOG5031M4X">
    <property type="taxonomic scope" value="Bacteria"/>
</dbReference>
<dbReference type="STRING" id="698758.AXY_13970"/>
<dbReference type="Proteomes" id="UP000006294">
    <property type="component" value="Chromosome"/>
</dbReference>
<keyword evidence="2" id="KW-1185">Reference proteome</keyword>
<name>K0IYK0_AMPXN</name>
<sequence length="105" mass="11227">MSKIKLLLDVVSDMRSLADSIEVVANAITSGDGENVEITATKVKEAKPKKITLEEVRGVLAKKSQAGLTSEVRDLIKKYGGEKLSEVDPSHYGSLLEDAEVLGNG</sequence>
<gene>
    <name evidence="1" type="ordered locus">AXY_13970</name>
</gene>
<evidence type="ECO:0000313" key="1">
    <source>
        <dbReference type="EMBL" id="BAM47529.1"/>
    </source>
</evidence>